<dbReference type="KEGG" id="msz:MSSIH_2975"/>
<dbReference type="Proteomes" id="UP000033092">
    <property type="component" value="Chromosome"/>
</dbReference>
<dbReference type="InterPro" id="IPR045397">
    <property type="entry name" value="TumE-like"/>
</dbReference>
<proteinExistence type="predicted"/>
<evidence type="ECO:0000313" key="2">
    <source>
        <dbReference type="Proteomes" id="UP000033092"/>
    </source>
</evidence>
<evidence type="ECO:0000313" key="1">
    <source>
        <dbReference type="EMBL" id="AKB33665.1"/>
    </source>
</evidence>
<reference evidence="1 2" key="1">
    <citation type="submission" date="2014-07" db="EMBL/GenBank/DDBJ databases">
        <title>Methanogenic archaea and the global carbon cycle.</title>
        <authorList>
            <person name="Henriksen J.R."/>
            <person name="Luke J."/>
            <person name="Reinhart S."/>
            <person name="Benedict M.N."/>
            <person name="Youngblut N.D."/>
            <person name="Metcalf M.E."/>
            <person name="Whitaker R.J."/>
            <person name="Metcalf W.W."/>
        </authorList>
    </citation>
    <scope>NUCLEOTIDE SEQUENCE [LARGE SCALE GENOMIC DNA]</scope>
    <source>
        <strain evidence="1 2">HI350</strain>
    </source>
</reference>
<dbReference type="HOGENOM" id="CLU_2313841_0_0_2"/>
<dbReference type="AlphaFoldDB" id="A0A0E3PHU5"/>
<accession>A0A0E3PHU5</accession>
<dbReference type="Pfam" id="PF20126">
    <property type="entry name" value="TumE"/>
    <property type="match status" value="1"/>
</dbReference>
<dbReference type="PATRIC" id="fig|1434119.4.peg.3875"/>
<sequence length="111" mass="13063">MDSKIPVKETRVLAEDEIIDISITRVKESPQIPNGVKYSFNYRVKSESSGWETAIRVDNAHVVKGHKRRDHKHLFDNQPVEFEFISLKHIYEKILNLIEQNRGLIDEIKRH</sequence>
<organism evidence="1 2">
    <name type="scientific">Methanosarcina siciliae HI350</name>
    <dbReference type="NCBI Taxonomy" id="1434119"/>
    <lineage>
        <taxon>Archaea</taxon>
        <taxon>Methanobacteriati</taxon>
        <taxon>Methanobacteriota</taxon>
        <taxon>Stenosarchaea group</taxon>
        <taxon>Methanomicrobia</taxon>
        <taxon>Methanosarcinales</taxon>
        <taxon>Methanosarcinaceae</taxon>
        <taxon>Methanosarcina</taxon>
    </lineage>
</organism>
<name>A0A0E3PHU5_9EURY</name>
<protein>
    <submittedName>
        <fullName evidence="1">Uncharacterized protein</fullName>
    </submittedName>
</protein>
<dbReference type="EMBL" id="CP009507">
    <property type="protein sequence ID" value="AKB33665.1"/>
    <property type="molecule type" value="Genomic_DNA"/>
</dbReference>
<gene>
    <name evidence="1" type="ORF">MSSIH_2975</name>
</gene>